<sequence length="246" mass="26782">ELVEAIDGKYEESGYTAESWAELEKALEEAKAVIAKADAEQTEVYDAYLALVKARDGLKFAADKSLLELAVELAEEALENEKLTEGTRAELESAVTEARALLEKGDATQDELNAMYKRVMAAIVDQAEQADKSALKEAIEEAEALDESAYTEETWAELEEALEAAKEVYGDSEATQSAVDKATSELAEAISGLKRAVNTSLLEMAVELAKKTIEDYDLTQESIDMLEEVIAEAEGVLADEQATQEE</sequence>
<dbReference type="Pfam" id="PF07554">
    <property type="entry name" value="FIVAR"/>
    <property type="match status" value="3"/>
</dbReference>
<gene>
    <name evidence="1" type="ORF">H8711_13840</name>
</gene>
<evidence type="ECO:0000313" key="1">
    <source>
        <dbReference type="EMBL" id="MBC8547987.1"/>
    </source>
</evidence>
<protein>
    <submittedName>
        <fullName evidence="1">FIVAR domain-containing protein</fullName>
    </submittedName>
</protein>
<accession>A0A926E2L7</accession>
<comment type="caution">
    <text evidence="1">The sequence shown here is derived from an EMBL/GenBank/DDBJ whole genome shotgun (WGS) entry which is preliminary data.</text>
</comment>
<organism evidence="1 2">
    <name type="scientific">Ligaoa zhengdingensis</name>
    <dbReference type="NCBI Taxonomy" id="2763658"/>
    <lineage>
        <taxon>Bacteria</taxon>
        <taxon>Bacillati</taxon>
        <taxon>Bacillota</taxon>
        <taxon>Clostridia</taxon>
        <taxon>Eubacteriales</taxon>
        <taxon>Oscillospiraceae</taxon>
        <taxon>Ligaoa</taxon>
    </lineage>
</organism>
<dbReference type="Gene3D" id="1.20.1270.70">
    <property type="entry name" value="Designed single chain three-helix bundle"/>
    <property type="match status" value="1"/>
</dbReference>
<feature type="non-terminal residue" evidence="1">
    <location>
        <position position="246"/>
    </location>
</feature>
<reference evidence="1" key="1">
    <citation type="submission" date="2020-08" db="EMBL/GenBank/DDBJ databases">
        <title>Genome public.</title>
        <authorList>
            <person name="Liu C."/>
            <person name="Sun Q."/>
        </authorList>
    </citation>
    <scope>NUCLEOTIDE SEQUENCE</scope>
    <source>
        <strain evidence="1">NSJ-31</strain>
    </source>
</reference>
<feature type="non-terminal residue" evidence="1">
    <location>
        <position position="1"/>
    </location>
</feature>
<dbReference type="Gene3D" id="1.20.1270.90">
    <property type="entry name" value="AF1782-like"/>
    <property type="match status" value="2"/>
</dbReference>
<evidence type="ECO:0000313" key="2">
    <source>
        <dbReference type="Proteomes" id="UP000653127"/>
    </source>
</evidence>
<keyword evidence="2" id="KW-1185">Reference proteome</keyword>
<dbReference type="Proteomes" id="UP000653127">
    <property type="component" value="Unassembled WGS sequence"/>
</dbReference>
<name>A0A926E2L7_9FIRM</name>
<dbReference type="AlphaFoldDB" id="A0A926E2L7"/>
<dbReference type="EMBL" id="JACRST010000096">
    <property type="protein sequence ID" value="MBC8547987.1"/>
    <property type="molecule type" value="Genomic_DNA"/>
</dbReference>
<proteinExistence type="predicted"/>